<name>A0A4Q9MCR9_9APHY</name>
<reference evidence="1" key="1">
    <citation type="submission" date="2019-01" db="EMBL/GenBank/DDBJ databases">
        <title>Draft genome sequences of three monokaryotic isolates of the white-rot basidiomycete fungus Dichomitus squalens.</title>
        <authorList>
            <consortium name="DOE Joint Genome Institute"/>
            <person name="Lopez S.C."/>
            <person name="Andreopoulos B."/>
            <person name="Pangilinan J."/>
            <person name="Lipzen A."/>
            <person name="Riley R."/>
            <person name="Ahrendt S."/>
            <person name="Ng V."/>
            <person name="Barry K."/>
            <person name="Daum C."/>
            <person name="Grigoriev I.V."/>
            <person name="Hilden K.S."/>
            <person name="Makela M.R."/>
            <person name="de Vries R.P."/>
        </authorList>
    </citation>
    <scope>NUCLEOTIDE SEQUENCE [LARGE SCALE GENOMIC DNA]</scope>
    <source>
        <strain evidence="1">OM18370.1</strain>
    </source>
</reference>
<sequence length="121" mass="14159">MRHDLDGLEHLIVPRLTGITSSYHVPNLRHLDFWLTSLEPGLTCQDTHNACVYVHIVVQRESTVPALRTVQFIFTLITRTLHGAYMVAHPDWPRICHADLLRDLYRWDNMIWHRFPTAHVA</sequence>
<accession>A0A4Q9MCR9</accession>
<dbReference type="EMBL" id="ML143467">
    <property type="protein sequence ID" value="TBU25065.1"/>
    <property type="molecule type" value="Genomic_DNA"/>
</dbReference>
<protein>
    <submittedName>
        <fullName evidence="1">Uncharacterized protein</fullName>
    </submittedName>
</protein>
<organism evidence="1">
    <name type="scientific">Dichomitus squalens</name>
    <dbReference type="NCBI Taxonomy" id="114155"/>
    <lineage>
        <taxon>Eukaryota</taxon>
        <taxon>Fungi</taxon>
        <taxon>Dikarya</taxon>
        <taxon>Basidiomycota</taxon>
        <taxon>Agaricomycotina</taxon>
        <taxon>Agaricomycetes</taxon>
        <taxon>Polyporales</taxon>
        <taxon>Polyporaceae</taxon>
        <taxon>Dichomitus</taxon>
    </lineage>
</organism>
<dbReference type="AlphaFoldDB" id="A0A4Q9MCR9"/>
<evidence type="ECO:0000313" key="1">
    <source>
        <dbReference type="EMBL" id="TBU25065.1"/>
    </source>
</evidence>
<gene>
    <name evidence="1" type="ORF">BD311DRAFT_670356</name>
</gene>
<dbReference type="Proteomes" id="UP000292957">
    <property type="component" value="Unassembled WGS sequence"/>
</dbReference>
<proteinExistence type="predicted"/>